<dbReference type="PANTHER" id="PTHR11960:SF73">
    <property type="entry name" value="TRANSLATION INITIATION FACTOR 4E, PUTATIVE-RELATED"/>
    <property type="match status" value="1"/>
</dbReference>
<dbReference type="PANTHER" id="PTHR11960">
    <property type="entry name" value="EUKARYOTIC TRANSLATION INITIATION FACTOR 4E RELATED"/>
    <property type="match status" value="1"/>
</dbReference>
<dbReference type="EMBL" id="NBII01000005">
    <property type="protein sequence ID" value="PAV19095.1"/>
    <property type="molecule type" value="Genomic_DNA"/>
</dbReference>
<sequence length="436" mass="46590">MTTLQQDAVSPSATTPPPDAALPQVKQETTSRPVARMPPSLNQLAARISASGTTVTPPAGQSASRPRLAAQLLRTGSQVSLTSNAASNADSIAVNPASSTRSASPANSDRASSPLSTVPTGGEPLTTDKVEKHNAEQEKKAPIGYKNIPSLDAITARMAMTRSLSIDGSLKPPEPETYEDPATPGIPQKVPEHPLQNKWTLYHDTKAKIQGPAAGGEGAGFIPTESGDYEAGLTVIGEFDTVETFCRYFNWLKPPSKLERNSNYHLFKTGIKPMWEDPANANGGKWVLTMKNNPQLLDRCWSWLAMALVGESIDDGDEICGAVVSLRSKVDRIQLWIRSKEEVERVNGIGKKIVKTLDVSETDGIGLEFQYNSDDRPPPNKFLSIHSSFPQSSFRSSFNQASSPTTSSSDGPASAGPGGAFSGFNIGGTGWRGKRS</sequence>
<feature type="compositionally biased region" description="Basic and acidic residues" evidence="2">
    <location>
        <begin position="126"/>
        <end position="139"/>
    </location>
</feature>
<protein>
    <submittedName>
        <fullName evidence="3">Translation initiation factor eIF4e</fullName>
    </submittedName>
</protein>
<feature type="compositionally biased region" description="Polar residues" evidence="2">
    <location>
        <begin position="95"/>
        <end position="119"/>
    </location>
</feature>
<comment type="similarity">
    <text evidence="1">Belongs to the eukaryotic initiation factor 4E family.</text>
</comment>
<dbReference type="STRING" id="2282107.A0A286UI11"/>
<evidence type="ECO:0000313" key="3">
    <source>
        <dbReference type="EMBL" id="PAV19095.1"/>
    </source>
</evidence>
<evidence type="ECO:0000256" key="1">
    <source>
        <dbReference type="RuleBase" id="RU004374"/>
    </source>
</evidence>
<feature type="region of interest" description="Disordered" evidence="2">
    <location>
        <begin position="166"/>
        <end position="190"/>
    </location>
</feature>
<dbReference type="AlphaFoldDB" id="A0A286UI11"/>
<proteinExistence type="inferred from homology"/>
<dbReference type="InterPro" id="IPR001040">
    <property type="entry name" value="TIF_eIF_4E"/>
</dbReference>
<dbReference type="Gene3D" id="3.30.760.10">
    <property type="entry name" value="RNA Cap, Translation Initiation Factor Eif4e"/>
    <property type="match status" value="1"/>
</dbReference>
<organism evidence="3 4">
    <name type="scientific">Pyrrhoderma noxium</name>
    <dbReference type="NCBI Taxonomy" id="2282107"/>
    <lineage>
        <taxon>Eukaryota</taxon>
        <taxon>Fungi</taxon>
        <taxon>Dikarya</taxon>
        <taxon>Basidiomycota</taxon>
        <taxon>Agaricomycotina</taxon>
        <taxon>Agaricomycetes</taxon>
        <taxon>Hymenochaetales</taxon>
        <taxon>Hymenochaetaceae</taxon>
        <taxon>Pyrrhoderma</taxon>
    </lineage>
</organism>
<feature type="region of interest" description="Disordered" evidence="2">
    <location>
        <begin position="95"/>
        <end position="139"/>
    </location>
</feature>
<dbReference type="GO" id="GO:0016281">
    <property type="term" value="C:eukaryotic translation initiation factor 4F complex"/>
    <property type="evidence" value="ECO:0007669"/>
    <property type="project" value="TreeGrafter"/>
</dbReference>
<feature type="region of interest" description="Disordered" evidence="2">
    <location>
        <begin position="1"/>
        <end position="68"/>
    </location>
</feature>
<evidence type="ECO:0000256" key="2">
    <source>
        <dbReference type="SAM" id="MobiDB-lite"/>
    </source>
</evidence>
<dbReference type="InParanoid" id="A0A286UI11"/>
<gene>
    <name evidence="3" type="ORF">PNOK_0593900</name>
</gene>
<keyword evidence="1 3" id="KW-0396">Initiation factor</keyword>
<feature type="compositionally biased region" description="Gly residues" evidence="2">
    <location>
        <begin position="416"/>
        <end position="436"/>
    </location>
</feature>
<dbReference type="GO" id="GO:0003743">
    <property type="term" value="F:translation initiation factor activity"/>
    <property type="evidence" value="ECO:0007669"/>
    <property type="project" value="UniProtKB-KW"/>
</dbReference>
<keyword evidence="1" id="KW-0648">Protein biosynthesis</keyword>
<name>A0A286UI11_9AGAM</name>
<comment type="caution">
    <text evidence="3">The sequence shown here is derived from an EMBL/GenBank/DDBJ whole genome shotgun (WGS) entry which is preliminary data.</text>
</comment>
<feature type="compositionally biased region" description="Low complexity" evidence="2">
    <location>
        <begin position="392"/>
        <end position="415"/>
    </location>
</feature>
<dbReference type="SUPFAM" id="SSF55418">
    <property type="entry name" value="eIF4e-like"/>
    <property type="match status" value="1"/>
</dbReference>
<feature type="region of interest" description="Disordered" evidence="2">
    <location>
        <begin position="392"/>
        <end position="436"/>
    </location>
</feature>
<dbReference type="Proteomes" id="UP000217199">
    <property type="component" value="Unassembled WGS sequence"/>
</dbReference>
<dbReference type="OrthoDB" id="590761at2759"/>
<accession>A0A286UI11</accession>
<dbReference type="InterPro" id="IPR023398">
    <property type="entry name" value="TIF_eIF4e-like"/>
</dbReference>
<reference evidence="3 4" key="1">
    <citation type="journal article" date="2017" name="Mol. Ecol.">
        <title>Comparative and population genomic landscape of Phellinus noxius: A hypervariable fungus causing root rot in trees.</title>
        <authorList>
            <person name="Chung C.L."/>
            <person name="Lee T.J."/>
            <person name="Akiba M."/>
            <person name="Lee H.H."/>
            <person name="Kuo T.H."/>
            <person name="Liu D."/>
            <person name="Ke H.M."/>
            <person name="Yokoi T."/>
            <person name="Roa M.B."/>
            <person name="Lu M.J."/>
            <person name="Chang Y.Y."/>
            <person name="Ann P.J."/>
            <person name="Tsai J.N."/>
            <person name="Chen C.Y."/>
            <person name="Tzean S.S."/>
            <person name="Ota Y."/>
            <person name="Hattori T."/>
            <person name="Sahashi N."/>
            <person name="Liou R.F."/>
            <person name="Kikuchi T."/>
            <person name="Tsai I.J."/>
        </authorList>
    </citation>
    <scope>NUCLEOTIDE SEQUENCE [LARGE SCALE GENOMIC DNA]</scope>
    <source>
        <strain evidence="3 4">FFPRI411160</strain>
    </source>
</reference>
<dbReference type="Pfam" id="PF01652">
    <property type="entry name" value="IF4E"/>
    <property type="match status" value="1"/>
</dbReference>
<evidence type="ECO:0000313" key="4">
    <source>
        <dbReference type="Proteomes" id="UP000217199"/>
    </source>
</evidence>
<keyword evidence="1" id="KW-0694">RNA-binding</keyword>
<dbReference type="GO" id="GO:0000340">
    <property type="term" value="F:RNA 7-methylguanosine cap binding"/>
    <property type="evidence" value="ECO:0007669"/>
    <property type="project" value="TreeGrafter"/>
</dbReference>
<keyword evidence="4" id="KW-1185">Reference proteome</keyword>
<feature type="compositionally biased region" description="Polar residues" evidence="2">
    <location>
        <begin position="50"/>
        <end position="64"/>
    </location>
</feature>